<dbReference type="HAMAP" id="MF_00261">
    <property type="entry name" value="RNApol_arch_Rpo11"/>
    <property type="match status" value="1"/>
</dbReference>
<feature type="domain" description="DNA-directed RNA polymerase RBP11-like dimerisation" evidence="6">
    <location>
        <begin position="19"/>
        <end position="101"/>
    </location>
</feature>
<dbReference type="GO" id="GO:0003677">
    <property type="term" value="F:DNA binding"/>
    <property type="evidence" value="ECO:0007669"/>
    <property type="project" value="InterPro"/>
</dbReference>
<dbReference type="Proteomes" id="UP000619545">
    <property type="component" value="Unassembled WGS sequence"/>
</dbReference>
<evidence type="ECO:0000256" key="5">
    <source>
        <dbReference type="SAM" id="Coils"/>
    </source>
</evidence>
<comment type="similarity">
    <text evidence="4">Belongs to the archaeal Rpo11/eukaryotic RPB11/RPC19 RNA polymerase subunit family.</text>
</comment>
<keyword evidence="2 4" id="KW-0963">Cytoplasm</keyword>
<accession>A0A832T7K4</accession>
<dbReference type="InterPro" id="IPR008193">
    <property type="entry name" value="RNA_pol_Rpb11_13-16kDa_CS"/>
</dbReference>
<reference evidence="7" key="1">
    <citation type="journal article" date="2020" name="bioRxiv">
        <title>A rank-normalized archaeal taxonomy based on genome phylogeny resolves widespread incomplete and uneven classifications.</title>
        <authorList>
            <person name="Rinke C."/>
            <person name="Chuvochina M."/>
            <person name="Mussig A.J."/>
            <person name="Chaumeil P.-A."/>
            <person name="Waite D.W."/>
            <person name="Whitman W.B."/>
            <person name="Parks D.H."/>
            <person name="Hugenholtz P."/>
        </authorList>
    </citation>
    <scope>NUCLEOTIDE SEQUENCE</scope>
    <source>
        <strain evidence="7">UBA8853</strain>
    </source>
</reference>
<evidence type="ECO:0000256" key="1">
    <source>
        <dbReference type="ARBA" id="ARBA00022478"/>
    </source>
</evidence>
<dbReference type="EC" id="2.7.7.6" evidence="4"/>
<dbReference type="Pfam" id="PF13656">
    <property type="entry name" value="RNA_pol_L_2"/>
    <property type="match status" value="1"/>
</dbReference>
<dbReference type="GO" id="GO:0003899">
    <property type="term" value="F:DNA-directed RNA polymerase activity"/>
    <property type="evidence" value="ECO:0007669"/>
    <property type="project" value="UniProtKB-UniRule"/>
</dbReference>
<evidence type="ECO:0000313" key="7">
    <source>
        <dbReference type="EMBL" id="HII70802.1"/>
    </source>
</evidence>
<dbReference type="PROSITE" id="PS01154">
    <property type="entry name" value="RNA_POL_L_13KD"/>
    <property type="match status" value="1"/>
</dbReference>
<evidence type="ECO:0000256" key="2">
    <source>
        <dbReference type="ARBA" id="ARBA00022490"/>
    </source>
</evidence>
<dbReference type="SMR" id="A0A832T7K4"/>
<dbReference type="AlphaFoldDB" id="A0A832T7K4"/>
<dbReference type="GO" id="GO:0006351">
    <property type="term" value="P:DNA-templated transcription"/>
    <property type="evidence" value="ECO:0007669"/>
    <property type="project" value="UniProtKB-UniRule"/>
</dbReference>
<keyword evidence="5" id="KW-0175">Coiled coil</keyword>
<keyword evidence="1 4" id="KW-0240">DNA-directed RNA polymerase</keyword>
<gene>
    <name evidence="4" type="primary">rpo11</name>
    <name evidence="4" type="synonym">rpoL</name>
    <name evidence="7" type="ORF">HA336_06170</name>
</gene>
<dbReference type="GO" id="GO:0000428">
    <property type="term" value="C:DNA-directed RNA polymerase complex"/>
    <property type="evidence" value="ECO:0007669"/>
    <property type="project" value="UniProtKB-KW"/>
</dbReference>
<dbReference type="InterPro" id="IPR009025">
    <property type="entry name" value="RBP11-like_dimer"/>
</dbReference>
<protein>
    <recommendedName>
        <fullName evidence="4">DNA-directed RNA polymerase subunit Rpo11</fullName>
        <ecNumber evidence="4">2.7.7.6</ecNumber>
    </recommendedName>
    <alternativeName>
        <fullName evidence="4">DNA-directed RNA polymerase subunit L</fullName>
    </alternativeName>
</protein>
<comment type="subcellular location">
    <subcellularLocation>
        <location evidence="4">Cytoplasm</location>
    </subcellularLocation>
</comment>
<dbReference type="GO" id="GO:0005737">
    <property type="term" value="C:cytoplasm"/>
    <property type="evidence" value="ECO:0007669"/>
    <property type="project" value="UniProtKB-SubCell"/>
</dbReference>
<keyword evidence="4" id="KW-0808">Transferase</keyword>
<keyword evidence="4" id="KW-0548">Nucleotidyltransferase</keyword>
<sequence>MKLPEVEVVVKKYDKDEVLLELPGEDHTLCNLLRWALNRQDGIIATYRIEHPILGKEHKVDEERYVPPKMRIRAVDEDADAREALERAIEELLELVEEAKEEFSGALEEKES</sequence>
<dbReference type="InterPro" id="IPR022905">
    <property type="entry name" value="Rpo11-like"/>
</dbReference>
<comment type="catalytic activity">
    <reaction evidence="4">
        <text>RNA(n) + a ribonucleoside 5'-triphosphate = RNA(n+1) + diphosphate</text>
        <dbReference type="Rhea" id="RHEA:21248"/>
        <dbReference type="Rhea" id="RHEA-COMP:14527"/>
        <dbReference type="Rhea" id="RHEA-COMP:17342"/>
        <dbReference type="ChEBI" id="CHEBI:33019"/>
        <dbReference type="ChEBI" id="CHEBI:61557"/>
        <dbReference type="ChEBI" id="CHEBI:140395"/>
        <dbReference type="EC" id="2.7.7.6"/>
    </reaction>
</comment>
<keyword evidence="3 4" id="KW-0804">Transcription</keyword>
<dbReference type="RefSeq" id="WP_011018430.1">
    <property type="nucleotide sequence ID" value="NZ_DUJS01000004.1"/>
</dbReference>
<proteinExistence type="inferred from homology"/>
<organism evidence="7 8">
    <name type="scientific">Methanopyrus kandleri</name>
    <dbReference type="NCBI Taxonomy" id="2320"/>
    <lineage>
        <taxon>Archaea</taxon>
        <taxon>Methanobacteriati</taxon>
        <taxon>Methanobacteriota</taxon>
        <taxon>Methanomada group</taxon>
        <taxon>Methanopyri</taxon>
        <taxon>Methanopyrales</taxon>
        <taxon>Methanopyraceae</taxon>
        <taxon>Methanopyrus</taxon>
    </lineage>
</organism>
<evidence type="ECO:0000256" key="4">
    <source>
        <dbReference type="HAMAP-Rule" id="MF_00261"/>
    </source>
</evidence>
<comment type="function">
    <text evidence="4">DNA-dependent RNA polymerase (RNAP) catalyzes the transcription of DNA into RNA using the four ribonucleoside triphosphates as substrates.</text>
</comment>
<evidence type="ECO:0000313" key="8">
    <source>
        <dbReference type="Proteomes" id="UP000619545"/>
    </source>
</evidence>
<name>A0A832T7K4_9EURY</name>
<comment type="caution">
    <text evidence="7">The sequence shown here is derived from an EMBL/GenBank/DDBJ whole genome shotgun (WGS) entry which is preliminary data.</text>
</comment>
<feature type="coiled-coil region" evidence="5">
    <location>
        <begin position="75"/>
        <end position="109"/>
    </location>
</feature>
<dbReference type="GO" id="GO:0046983">
    <property type="term" value="F:protein dimerization activity"/>
    <property type="evidence" value="ECO:0007669"/>
    <property type="project" value="InterPro"/>
</dbReference>
<comment type="subunit">
    <text evidence="4">Part of the RNA polymerase complex.</text>
</comment>
<dbReference type="SUPFAM" id="SSF55257">
    <property type="entry name" value="RBP11-like subunits of RNA polymerase"/>
    <property type="match status" value="1"/>
</dbReference>
<evidence type="ECO:0000256" key="3">
    <source>
        <dbReference type="ARBA" id="ARBA00023163"/>
    </source>
</evidence>
<evidence type="ECO:0000259" key="6">
    <source>
        <dbReference type="Pfam" id="PF13656"/>
    </source>
</evidence>
<dbReference type="EMBL" id="DUJS01000004">
    <property type="protein sequence ID" value="HII70802.1"/>
    <property type="molecule type" value="Genomic_DNA"/>
</dbReference>
<dbReference type="CDD" id="cd06927">
    <property type="entry name" value="RNAP_L"/>
    <property type="match status" value="1"/>
</dbReference>
<dbReference type="InterPro" id="IPR036603">
    <property type="entry name" value="RBP11-like"/>
</dbReference>
<dbReference type="GeneID" id="1477361"/>
<dbReference type="Gene3D" id="3.30.1360.10">
    <property type="entry name" value="RNA polymerase, RBP11-like subunit"/>
    <property type="match status" value="1"/>
</dbReference>